<dbReference type="eggNOG" id="COG5448">
    <property type="taxonomic scope" value="Bacteria"/>
</dbReference>
<keyword evidence="2" id="KW-1185">Reference proteome</keyword>
<name>A4BYE1_9FLAO</name>
<dbReference type="OrthoDB" id="9815802at2"/>
<reference evidence="1 2" key="1">
    <citation type="submission" date="2006-02" db="EMBL/GenBank/DDBJ databases">
        <authorList>
            <person name="Murray A."/>
            <person name="Staley J."/>
            <person name="Ferriera S."/>
            <person name="Johnson J."/>
            <person name="Kravitz S."/>
            <person name="Halpern A."/>
            <person name="Remington K."/>
            <person name="Beeson K."/>
            <person name="Tran B."/>
            <person name="Rogers Y.-H."/>
            <person name="Friedman R."/>
            <person name="Venter J.C."/>
        </authorList>
    </citation>
    <scope>NUCLEOTIDE SEQUENCE [LARGE SCALE GENOMIC DNA]</scope>
    <source>
        <strain evidence="1 2">23-P</strain>
    </source>
</reference>
<accession>A4BYE1</accession>
<dbReference type="HOGENOM" id="CLU_1336501_0_0_10"/>
<gene>
    <name evidence="1" type="ORF">PI23P_05772</name>
</gene>
<evidence type="ECO:0000313" key="2">
    <source>
        <dbReference type="Proteomes" id="UP000003053"/>
    </source>
</evidence>
<evidence type="ECO:0000313" key="1">
    <source>
        <dbReference type="EMBL" id="EAR13982.1"/>
    </source>
</evidence>
<proteinExistence type="predicted"/>
<comment type="caution">
    <text evidence="1">The sequence shown here is derived from an EMBL/GenBank/DDBJ whole genome shotgun (WGS) entry which is preliminary data.</text>
</comment>
<dbReference type="STRING" id="313594.PI23P_05772"/>
<protein>
    <submittedName>
        <fullName evidence="1">Uncharacterized protein</fullName>
    </submittedName>
</protein>
<dbReference type="RefSeq" id="WP_004569780.1">
    <property type="nucleotide sequence ID" value="NZ_CH724148.1"/>
</dbReference>
<dbReference type="EMBL" id="AAOG01000001">
    <property type="protein sequence ID" value="EAR13982.1"/>
    <property type="molecule type" value="Genomic_DNA"/>
</dbReference>
<dbReference type="Proteomes" id="UP000003053">
    <property type="component" value="Unassembled WGS sequence"/>
</dbReference>
<sequence>MRIWIDFQYSDRNYTRFVTYESATYKTEKLNISSFFFNENDAKNQPLQQAVTTQQIAVLANAGNNTDLMFAENTFEASSDENKILYKKTTNGAAENFEYSINPTDTLFAVTFANVGAKTGDYTLDVNNSSAIGNVYRYIGINQGSYAPITRLILPTKSQAFVIKSEYETNKKTKLSSEIAIGNTDANLFSSLDNRLNTGLATKVG</sequence>
<dbReference type="AlphaFoldDB" id="A4BYE1"/>
<organism evidence="1 2">
    <name type="scientific">Polaribacter irgensii 23-P</name>
    <dbReference type="NCBI Taxonomy" id="313594"/>
    <lineage>
        <taxon>Bacteria</taxon>
        <taxon>Pseudomonadati</taxon>
        <taxon>Bacteroidota</taxon>
        <taxon>Flavobacteriia</taxon>
        <taxon>Flavobacteriales</taxon>
        <taxon>Flavobacteriaceae</taxon>
    </lineage>
</organism>